<protein>
    <recommendedName>
        <fullName evidence="6">Long-chain-fatty-acid--CoA ligase</fullName>
        <ecNumber evidence="5">6.2.1.3</ecNumber>
    </recommendedName>
    <alternativeName>
        <fullName evidence="7">Long-chain acyl-CoA synthetase</fullName>
    </alternativeName>
</protein>
<dbReference type="PROSITE" id="PS00455">
    <property type="entry name" value="AMP_BINDING"/>
    <property type="match status" value="1"/>
</dbReference>
<evidence type="ECO:0000256" key="7">
    <source>
        <dbReference type="ARBA" id="ARBA00042773"/>
    </source>
</evidence>
<sequence length="560" mass="60992">MHATTNNRPWVRHYPPDIGPELEFEGKRSVLDLVIDSMKRHPDRAAISCLGSYISYRRLYADYEAMAAWFASLALEPQARVALMMPSCPQYVVCQLALMRAGLVAVNINPLYTHHELLKQLIDSGASAIVVVENFAATVEMALREVKVAHVIVSTLGDMLGAAKGILVNTVNRHIKKAVPSWHLPGHRRYLDVLVDGRKCSPLEYSPKLEDLAMLQYTGGTTGIAKGAMLSQRNLLAGALQIGAFLKSALRARPTIEAPIMLVPLPLYHVFTIGVVLTGLACAARIVLVPNPRDIGALVKTMKSKPFHLMTGLNTLYQALANHPRIGEVDFSACRGFVAGGTATQRVVAERWEALTGRCITEGWGMSETSASGTCNPPSAKTFNGSIGIPLPSTDLSIRDERGRAVPQGEKGEICIAGPQVTSGYWQNPQASAEIFWPDGYLRTGDIGLIDQDGFVHIVDRIKNMVLVSGFNVYPSEIEQVVSRHPGVLEAAAVGVPDAGSGEAVKLFVVRLDANLTIDALRAHCTEHLTNYKRPKQIVFIEELPKSPVGKVLHRELKNI</sequence>
<evidence type="ECO:0000256" key="2">
    <source>
        <dbReference type="ARBA" id="ARBA00005005"/>
    </source>
</evidence>
<comment type="pathway">
    <text evidence="2">Lipid metabolism; fatty acid beta-oxidation.</text>
</comment>
<dbReference type="InterPro" id="IPR020845">
    <property type="entry name" value="AMP-binding_CS"/>
</dbReference>
<keyword evidence="3" id="KW-0436">Ligase</keyword>
<evidence type="ECO:0000259" key="8">
    <source>
        <dbReference type="Pfam" id="PF00501"/>
    </source>
</evidence>
<evidence type="ECO:0000256" key="3">
    <source>
        <dbReference type="ARBA" id="ARBA00022598"/>
    </source>
</evidence>
<dbReference type="InterPro" id="IPR000873">
    <property type="entry name" value="AMP-dep_synth/lig_dom"/>
</dbReference>
<dbReference type="Gene3D" id="3.30.300.30">
    <property type="match status" value="1"/>
</dbReference>
<comment type="subcellular location">
    <subcellularLocation>
        <location evidence="1">Membrane</location>
        <topology evidence="1">Peripheral membrane protein</topology>
    </subcellularLocation>
</comment>
<dbReference type="AlphaFoldDB" id="A0A7Y8FEG7"/>
<accession>A0A7Y8FEG7</accession>
<dbReference type="EC" id="6.2.1.3" evidence="5"/>
<evidence type="ECO:0000256" key="1">
    <source>
        <dbReference type="ARBA" id="ARBA00004170"/>
    </source>
</evidence>
<evidence type="ECO:0000256" key="6">
    <source>
        <dbReference type="ARBA" id="ARBA00039545"/>
    </source>
</evidence>
<evidence type="ECO:0000259" key="9">
    <source>
        <dbReference type="Pfam" id="PF13193"/>
    </source>
</evidence>
<dbReference type="CDD" id="cd05936">
    <property type="entry name" value="FC-FACS_FadD_like"/>
    <property type="match status" value="1"/>
</dbReference>
<dbReference type="GO" id="GO:0004467">
    <property type="term" value="F:long-chain fatty acid-CoA ligase activity"/>
    <property type="evidence" value="ECO:0007669"/>
    <property type="project" value="UniProtKB-EC"/>
</dbReference>
<dbReference type="SUPFAM" id="SSF56801">
    <property type="entry name" value="Acetyl-CoA synthetase-like"/>
    <property type="match status" value="1"/>
</dbReference>
<dbReference type="InterPro" id="IPR050237">
    <property type="entry name" value="ATP-dep_AMP-bd_enzyme"/>
</dbReference>
<proteinExistence type="predicted"/>
<evidence type="ECO:0000256" key="5">
    <source>
        <dbReference type="ARBA" id="ARBA00026121"/>
    </source>
</evidence>
<dbReference type="Proteomes" id="UP000537188">
    <property type="component" value="Unassembled WGS sequence"/>
</dbReference>
<gene>
    <name evidence="10" type="ORF">HX828_19710</name>
</gene>
<reference evidence="10 11" key="1">
    <citation type="submission" date="2020-04" db="EMBL/GenBank/DDBJ databases">
        <title>Molecular characterization of pseudomonads from Agaricus bisporus reveal novel blotch 2 pathogens in Western Europe.</title>
        <authorList>
            <person name="Taparia T."/>
            <person name="Krijger M."/>
            <person name="Haynes E."/>
            <person name="Elpinstone J.G."/>
            <person name="Noble R."/>
            <person name="Van Der Wolf J."/>
        </authorList>
    </citation>
    <scope>NUCLEOTIDE SEQUENCE [LARGE SCALE GENOMIC DNA]</scope>
    <source>
        <strain evidence="10 11">IPO3781</strain>
    </source>
</reference>
<dbReference type="PANTHER" id="PTHR43767:SF8">
    <property type="entry name" value="LONG-CHAIN-FATTY-ACID--COA LIGASE"/>
    <property type="match status" value="1"/>
</dbReference>
<dbReference type="InterPro" id="IPR025110">
    <property type="entry name" value="AMP-bd_C"/>
</dbReference>
<dbReference type="RefSeq" id="WP_177115167.1">
    <property type="nucleotide sequence ID" value="NZ_JACARF010000023.1"/>
</dbReference>
<dbReference type="Pfam" id="PF00501">
    <property type="entry name" value="AMP-binding"/>
    <property type="match status" value="1"/>
</dbReference>
<evidence type="ECO:0000256" key="4">
    <source>
        <dbReference type="ARBA" id="ARBA00023136"/>
    </source>
</evidence>
<dbReference type="PANTHER" id="PTHR43767">
    <property type="entry name" value="LONG-CHAIN-FATTY-ACID--COA LIGASE"/>
    <property type="match status" value="1"/>
</dbReference>
<dbReference type="Pfam" id="PF13193">
    <property type="entry name" value="AMP-binding_C"/>
    <property type="match status" value="1"/>
</dbReference>
<evidence type="ECO:0000313" key="11">
    <source>
        <dbReference type="Proteomes" id="UP000537188"/>
    </source>
</evidence>
<feature type="domain" description="AMP-dependent synthetase/ligase" evidence="8">
    <location>
        <begin position="37"/>
        <end position="426"/>
    </location>
</feature>
<feature type="domain" description="AMP-binding enzyme C-terminal" evidence="9">
    <location>
        <begin position="477"/>
        <end position="551"/>
    </location>
</feature>
<comment type="caution">
    <text evidence="10">The sequence shown here is derived from an EMBL/GenBank/DDBJ whole genome shotgun (WGS) entry which is preliminary data.</text>
</comment>
<keyword evidence="4" id="KW-0472">Membrane</keyword>
<evidence type="ECO:0000313" key="10">
    <source>
        <dbReference type="EMBL" id="NWE77795.1"/>
    </source>
</evidence>
<dbReference type="GO" id="GO:0016020">
    <property type="term" value="C:membrane"/>
    <property type="evidence" value="ECO:0007669"/>
    <property type="project" value="UniProtKB-SubCell"/>
</dbReference>
<organism evidence="10 11">
    <name type="scientific">Pseudomonas yamanorum</name>
    <dbReference type="NCBI Taxonomy" id="515393"/>
    <lineage>
        <taxon>Bacteria</taxon>
        <taxon>Pseudomonadati</taxon>
        <taxon>Pseudomonadota</taxon>
        <taxon>Gammaproteobacteria</taxon>
        <taxon>Pseudomonadales</taxon>
        <taxon>Pseudomonadaceae</taxon>
        <taxon>Pseudomonas</taxon>
    </lineage>
</organism>
<dbReference type="EMBL" id="JACARF010000023">
    <property type="protein sequence ID" value="NWE77795.1"/>
    <property type="molecule type" value="Genomic_DNA"/>
</dbReference>
<dbReference type="Gene3D" id="3.40.50.12780">
    <property type="entry name" value="N-terminal domain of ligase-like"/>
    <property type="match status" value="1"/>
</dbReference>
<name>A0A7Y8FEG7_9PSED</name>
<dbReference type="InterPro" id="IPR042099">
    <property type="entry name" value="ANL_N_sf"/>
</dbReference>
<dbReference type="InterPro" id="IPR045851">
    <property type="entry name" value="AMP-bd_C_sf"/>
</dbReference>